<dbReference type="Proteomes" id="UP000051586">
    <property type="component" value="Unassembled WGS sequence"/>
</dbReference>
<organism evidence="1 2">
    <name type="scientific">Fructilactobacillus florum DSM 22689 = JCM 16035</name>
    <dbReference type="NCBI Taxonomy" id="1423745"/>
    <lineage>
        <taxon>Bacteria</taxon>
        <taxon>Bacillati</taxon>
        <taxon>Bacillota</taxon>
        <taxon>Bacilli</taxon>
        <taxon>Lactobacillales</taxon>
        <taxon>Lactobacillaceae</taxon>
        <taxon>Fructilactobacillus</taxon>
    </lineage>
</organism>
<protein>
    <submittedName>
        <fullName evidence="1">Uncharacterized protein</fullName>
    </submittedName>
</protein>
<dbReference type="PATRIC" id="fig|1423745.4.peg.785"/>
<sequence>MQPLPLKSTGQVRAILINCIVPASLYLVDEKDSLNLLHVGSVVLVGFLDRDADNWHGSQPFKLASYRLHSIQDAIIESVVEN</sequence>
<evidence type="ECO:0000313" key="2">
    <source>
        <dbReference type="Proteomes" id="UP000051586"/>
    </source>
</evidence>
<reference evidence="1 2" key="1">
    <citation type="journal article" date="2015" name="Genome Announc.">
        <title>Expanding the biotechnology potential of lactobacilli through comparative genomics of 213 strains and associated genera.</title>
        <authorList>
            <person name="Sun Z."/>
            <person name="Harris H.M."/>
            <person name="McCann A."/>
            <person name="Guo C."/>
            <person name="Argimon S."/>
            <person name="Zhang W."/>
            <person name="Yang X."/>
            <person name="Jeffery I.B."/>
            <person name="Cooney J.C."/>
            <person name="Kagawa T.F."/>
            <person name="Liu W."/>
            <person name="Song Y."/>
            <person name="Salvetti E."/>
            <person name="Wrobel A."/>
            <person name="Rasinkangas P."/>
            <person name="Parkhill J."/>
            <person name="Rea M.C."/>
            <person name="O'Sullivan O."/>
            <person name="Ritari J."/>
            <person name="Douillard F.P."/>
            <person name="Paul Ross R."/>
            <person name="Yang R."/>
            <person name="Briner A.E."/>
            <person name="Felis G.E."/>
            <person name="de Vos W.M."/>
            <person name="Barrangou R."/>
            <person name="Klaenhammer T.R."/>
            <person name="Caufield P.W."/>
            <person name="Cui Y."/>
            <person name="Zhang H."/>
            <person name="O'Toole P.W."/>
        </authorList>
    </citation>
    <scope>NUCLEOTIDE SEQUENCE [LARGE SCALE GENOMIC DNA]</scope>
    <source>
        <strain evidence="1 2">DSM 22689</strain>
    </source>
</reference>
<name>A0A0R2CJS4_9LACO</name>
<gene>
    <name evidence="1" type="ORF">FC87_GL000737</name>
</gene>
<dbReference type="STRING" id="1423745.GCA_001311215_01838"/>
<proteinExistence type="predicted"/>
<evidence type="ECO:0000313" key="1">
    <source>
        <dbReference type="EMBL" id="KRM91605.1"/>
    </source>
</evidence>
<comment type="caution">
    <text evidence="1">The sequence shown here is derived from an EMBL/GenBank/DDBJ whole genome shotgun (WGS) entry which is preliminary data.</text>
</comment>
<dbReference type="EMBL" id="AYZI01000004">
    <property type="protein sequence ID" value="KRM91605.1"/>
    <property type="molecule type" value="Genomic_DNA"/>
</dbReference>
<dbReference type="AlphaFoldDB" id="A0A0R2CJS4"/>
<accession>A0A0R2CJS4</accession>